<organism evidence="2 3">
    <name type="scientific">Dothidotthia symphoricarpi CBS 119687</name>
    <dbReference type="NCBI Taxonomy" id="1392245"/>
    <lineage>
        <taxon>Eukaryota</taxon>
        <taxon>Fungi</taxon>
        <taxon>Dikarya</taxon>
        <taxon>Ascomycota</taxon>
        <taxon>Pezizomycotina</taxon>
        <taxon>Dothideomycetes</taxon>
        <taxon>Pleosporomycetidae</taxon>
        <taxon>Pleosporales</taxon>
        <taxon>Dothidotthiaceae</taxon>
        <taxon>Dothidotthia</taxon>
    </lineage>
</organism>
<feature type="region of interest" description="Disordered" evidence="1">
    <location>
        <begin position="1"/>
        <end position="122"/>
    </location>
</feature>
<feature type="compositionally biased region" description="Polar residues" evidence="1">
    <location>
        <begin position="28"/>
        <end position="43"/>
    </location>
</feature>
<protein>
    <submittedName>
        <fullName evidence="2">Uncharacterized protein</fullName>
    </submittedName>
</protein>
<sequence length="135" mass="15161">MLLANPDLTTPPQHHPKKPLEKRKVPQTGLQNNNPTPSETPSKTIPKRRSLVKFCPSLSPSSAPKKSETEPSPYNQEPQQKRPHPTPSTTYHHRTRSTCLAPIPRTPEPVFPPKRPHTQVSLHCPDPALRRVICS</sequence>
<dbReference type="Proteomes" id="UP000799771">
    <property type="component" value="Unassembled WGS sequence"/>
</dbReference>
<name>A0A6A6A7X2_9PLEO</name>
<dbReference type="GeneID" id="54408965"/>
<accession>A0A6A6A7X2</accession>
<dbReference type="EMBL" id="ML977511">
    <property type="protein sequence ID" value="KAF2127174.1"/>
    <property type="molecule type" value="Genomic_DNA"/>
</dbReference>
<feature type="compositionally biased region" description="Pro residues" evidence="1">
    <location>
        <begin position="104"/>
        <end position="113"/>
    </location>
</feature>
<proteinExistence type="predicted"/>
<evidence type="ECO:0000256" key="1">
    <source>
        <dbReference type="SAM" id="MobiDB-lite"/>
    </source>
</evidence>
<evidence type="ECO:0000313" key="3">
    <source>
        <dbReference type="Proteomes" id="UP000799771"/>
    </source>
</evidence>
<reference evidence="2" key="1">
    <citation type="journal article" date="2020" name="Stud. Mycol.">
        <title>101 Dothideomycetes genomes: a test case for predicting lifestyles and emergence of pathogens.</title>
        <authorList>
            <person name="Haridas S."/>
            <person name="Albert R."/>
            <person name="Binder M."/>
            <person name="Bloem J."/>
            <person name="Labutti K."/>
            <person name="Salamov A."/>
            <person name="Andreopoulos B."/>
            <person name="Baker S."/>
            <person name="Barry K."/>
            <person name="Bills G."/>
            <person name="Bluhm B."/>
            <person name="Cannon C."/>
            <person name="Castanera R."/>
            <person name="Culley D."/>
            <person name="Daum C."/>
            <person name="Ezra D."/>
            <person name="Gonzalez J."/>
            <person name="Henrissat B."/>
            <person name="Kuo A."/>
            <person name="Liang C."/>
            <person name="Lipzen A."/>
            <person name="Lutzoni F."/>
            <person name="Magnuson J."/>
            <person name="Mondo S."/>
            <person name="Nolan M."/>
            <person name="Ohm R."/>
            <person name="Pangilinan J."/>
            <person name="Park H.-J."/>
            <person name="Ramirez L."/>
            <person name="Alfaro M."/>
            <person name="Sun H."/>
            <person name="Tritt A."/>
            <person name="Yoshinaga Y."/>
            <person name="Zwiers L.-H."/>
            <person name="Turgeon B."/>
            <person name="Goodwin S."/>
            <person name="Spatafora J."/>
            <person name="Crous P."/>
            <person name="Grigoriev I."/>
        </authorList>
    </citation>
    <scope>NUCLEOTIDE SEQUENCE</scope>
    <source>
        <strain evidence="2">CBS 119687</strain>
    </source>
</reference>
<evidence type="ECO:0000313" key="2">
    <source>
        <dbReference type="EMBL" id="KAF2127174.1"/>
    </source>
</evidence>
<dbReference type="AlphaFoldDB" id="A0A6A6A7X2"/>
<dbReference type="RefSeq" id="XP_033521563.1">
    <property type="nucleotide sequence ID" value="XM_033668533.1"/>
</dbReference>
<gene>
    <name evidence="2" type="ORF">P153DRAFT_368504</name>
</gene>
<keyword evidence="3" id="KW-1185">Reference proteome</keyword>